<dbReference type="PANTHER" id="PTHR33294:SF5">
    <property type="entry name" value="AWPM-19-LIKE FAMILY PROTEIN"/>
    <property type="match status" value="1"/>
</dbReference>
<dbReference type="PANTHER" id="PTHR33294">
    <property type="entry name" value="AWPM-19-LIKE FAMILY PROTEIN"/>
    <property type="match status" value="1"/>
</dbReference>
<keyword evidence="3" id="KW-1185">Reference proteome</keyword>
<keyword evidence="1" id="KW-0812">Transmembrane</keyword>
<name>A0A1Y1I9M6_KLENI</name>
<sequence length="193" mass="20924">MAGGKFARAGVLAPLALLTFLIAAALVVIASIILDKIIDNEPNEQGSGYNRVSPALQWLMILACAAAFTAAWTTFWHTKTYRASTRYTSGSHSWLAFFLTCIPAGLAFKAITIGGLDALNWVAIILTWSMWLCLLLLALFLHGPLNDPEPQHYHHHRSHDHTLPAGTVEEKGLPYNTSPAGAVGYNRSANSVV</sequence>
<accession>A0A1Y1I9M6</accession>
<evidence type="ECO:0000313" key="3">
    <source>
        <dbReference type="Proteomes" id="UP000054558"/>
    </source>
</evidence>
<feature type="transmembrane region" description="Helical" evidence="1">
    <location>
        <begin position="12"/>
        <end position="34"/>
    </location>
</feature>
<evidence type="ECO:0000313" key="2">
    <source>
        <dbReference type="EMBL" id="GAQ85417.1"/>
    </source>
</evidence>
<dbReference type="AlphaFoldDB" id="A0A1Y1I9M6"/>
<keyword evidence="1" id="KW-0472">Membrane</keyword>
<dbReference type="EMBL" id="DF237183">
    <property type="protein sequence ID" value="GAQ85417.1"/>
    <property type="molecule type" value="Genomic_DNA"/>
</dbReference>
<feature type="transmembrane region" description="Helical" evidence="1">
    <location>
        <begin position="118"/>
        <end position="141"/>
    </location>
</feature>
<proteinExistence type="predicted"/>
<protein>
    <submittedName>
        <fullName evidence="2">Uncharacterized protein</fullName>
    </submittedName>
</protein>
<organism evidence="2 3">
    <name type="scientific">Klebsormidium nitens</name>
    <name type="common">Green alga</name>
    <name type="synonym">Ulothrix nitens</name>
    <dbReference type="NCBI Taxonomy" id="105231"/>
    <lineage>
        <taxon>Eukaryota</taxon>
        <taxon>Viridiplantae</taxon>
        <taxon>Streptophyta</taxon>
        <taxon>Klebsormidiophyceae</taxon>
        <taxon>Klebsormidiales</taxon>
        <taxon>Klebsormidiaceae</taxon>
        <taxon>Klebsormidium</taxon>
    </lineage>
</organism>
<evidence type="ECO:0000256" key="1">
    <source>
        <dbReference type="SAM" id="Phobius"/>
    </source>
</evidence>
<reference evidence="2 3" key="1">
    <citation type="journal article" date="2014" name="Nat. Commun.">
        <title>Klebsormidium flaccidum genome reveals primary factors for plant terrestrial adaptation.</title>
        <authorList>
            <person name="Hori K."/>
            <person name="Maruyama F."/>
            <person name="Fujisawa T."/>
            <person name="Togashi T."/>
            <person name="Yamamoto N."/>
            <person name="Seo M."/>
            <person name="Sato S."/>
            <person name="Yamada T."/>
            <person name="Mori H."/>
            <person name="Tajima N."/>
            <person name="Moriyama T."/>
            <person name="Ikeuchi M."/>
            <person name="Watanabe M."/>
            <person name="Wada H."/>
            <person name="Kobayashi K."/>
            <person name="Saito M."/>
            <person name="Masuda T."/>
            <person name="Sasaki-Sekimoto Y."/>
            <person name="Mashiguchi K."/>
            <person name="Awai K."/>
            <person name="Shimojima M."/>
            <person name="Masuda S."/>
            <person name="Iwai M."/>
            <person name="Nobusawa T."/>
            <person name="Narise T."/>
            <person name="Kondo S."/>
            <person name="Saito H."/>
            <person name="Sato R."/>
            <person name="Murakawa M."/>
            <person name="Ihara Y."/>
            <person name="Oshima-Yamada Y."/>
            <person name="Ohtaka K."/>
            <person name="Satoh M."/>
            <person name="Sonobe K."/>
            <person name="Ishii M."/>
            <person name="Ohtani R."/>
            <person name="Kanamori-Sato M."/>
            <person name="Honoki R."/>
            <person name="Miyazaki D."/>
            <person name="Mochizuki H."/>
            <person name="Umetsu J."/>
            <person name="Higashi K."/>
            <person name="Shibata D."/>
            <person name="Kamiya Y."/>
            <person name="Sato N."/>
            <person name="Nakamura Y."/>
            <person name="Tabata S."/>
            <person name="Ida S."/>
            <person name="Kurokawa K."/>
            <person name="Ohta H."/>
        </authorList>
    </citation>
    <scope>NUCLEOTIDE SEQUENCE [LARGE SCALE GENOMIC DNA]</scope>
    <source>
        <strain evidence="2 3">NIES-2285</strain>
    </source>
</reference>
<dbReference type="Proteomes" id="UP000054558">
    <property type="component" value="Unassembled WGS sequence"/>
</dbReference>
<dbReference type="OMA" id="APLMVIN"/>
<dbReference type="InterPro" id="IPR008390">
    <property type="entry name" value="AWPM-19"/>
</dbReference>
<gene>
    <name evidence="2" type="ORF">KFL_002340070</name>
</gene>
<feature type="transmembrane region" description="Helical" evidence="1">
    <location>
        <begin position="54"/>
        <end position="73"/>
    </location>
</feature>
<keyword evidence="1" id="KW-1133">Transmembrane helix</keyword>
<feature type="transmembrane region" description="Helical" evidence="1">
    <location>
        <begin position="94"/>
        <end position="112"/>
    </location>
</feature>